<keyword evidence="1" id="KW-1133">Transmembrane helix</keyword>
<dbReference type="EMBL" id="WTYM01000029">
    <property type="protein sequence ID" value="MXO58605.1"/>
    <property type="molecule type" value="Genomic_DNA"/>
</dbReference>
<feature type="transmembrane region" description="Helical" evidence="1">
    <location>
        <begin position="159"/>
        <end position="177"/>
    </location>
</feature>
<dbReference type="AlphaFoldDB" id="A0A6I4SRZ9"/>
<dbReference type="Proteomes" id="UP000433652">
    <property type="component" value="Unassembled WGS sequence"/>
</dbReference>
<protein>
    <submittedName>
        <fullName evidence="2">Uncharacterized protein</fullName>
    </submittedName>
</protein>
<dbReference type="OrthoDB" id="7574857at2"/>
<evidence type="ECO:0000256" key="1">
    <source>
        <dbReference type="SAM" id="Phobius"/>
    </source>
</evidence>
<accession>A0A6I4SRZ9</accession>
<keyword evidence="1" id="KW-0812">Transmembrane</keyword>
<sequence length="228" mass="25226">MKPSELLIGLRELFAFVVPGAVLLFLLPAAFTDLIEADAHHRLPWAGNNTFFLLFSAFAAYALGAVLSGVGSLFDEVAEKAADLRSLLPGFANSVREGAIEAENLSDLAGKLEQVALRTLPVQPQGQVWGRRAFWWNYMRIHCPQAVAEIDRLEAQQKLFRSLMVAWIVLAVLELASRSLPLAATYAVFAIVSFFYYAGLRRTLSRRLYQCVVIQFVSDDLTACSKTA</sequence>
<gene>
    <name evidence="2" type="ORF">GRI89_03490</name>
</gene>
<dbReference type="RefSeq" id="WP_159792246.1">
    <property type="nucleotide sequence ID" value="NZ_WTYM01000029.1"/>
</dbReference>
<feature type="transmembrane region" description="Helical" evidence="1">
    <location>
        <begin position="12"/>
        <end position="31"/>
    </location>
</feature>
<proteinExistence type="predicted"/>
<reference evidence="2 3" key="1">
    <citation type="submission" date="2019-12" db="EMBL/GenBank/DDBJ databases">
        <title>Genomic-based taxomic classification of the family Erythrobacteraceae.</title>
        <authorList>
            <person name="Xu L."/>
        </authorList>
    </citation>
    <scope>NUCLEOTIDE SEQUENCE [LARGE SCALE GENOMIC DNA]</scope>
    <source>
        <strain evidence="2 3">MCCC 1K01500</strain>
    </source>
</reference>
<organism evidence="2 3">
    <name type="scientific">Croceibacterium salegens</name>
    <dbReference type="NCBI Taxonomy" id="1737568"/>
    <lineage>
        <taxon>Bacteria</taxon>
        <taxon>Pseudomonadati</taxon>
        <taxon>Pseudomonadota</taxon>
        <taxon>Alphaproteobacteria</taxon>
        <taxon>Sphingomonadales</taxon>
        <taxon>Erythrobacteraceae</taxon>
        <taxon>Croceibacterium</taxon>
    </lineage>
</organism>
<feature type="transmembrane region" description="Helical" evidence="1">
    <location>
        <begin position="51"/>
        <end position="74"/>
    </location>
</feature>
<feature type="transmembrane region" description="Helical" evidence="1">
    <location>
        <begin position="183"/>
        <end position="200"/>
    </location>
</feature>
<keyword evidence="1" id="KW-0472">Membrane</keyword>
<keyword evidence="3" id="KW-1185">Reference proteome</keyword>
<name>A0A6I4SRZ9_9SPHN</name>
<comment type="caution">
    <text evidence="2">The sequence shown here is derived from an EMBL/GenBank/DDBJ whole genome shotgun (WGS) entry which is preliminary data.</text>
</comment>
<evidence type="ECO:0000313" key="2">
    <source>
        <dbReference type="EMBL" id="MXO58605.1"/>
    </source>
</evidence>
<evidence type="ECO:0000313" key="3">
    <source>
        <dbReference type="Proteomes" id="UP000433652"/>
    </source>
</evidence>